<dbReference type="EMBL" id="CP144090">
    <property type="protein sequence ID" value="WWD09640.1"/>
    <property type="molecule type" value="Genomic_DNA"/>
</dbReference>
<dbReference type="Proteomes" id="UP001358614">
    <property type="component" value="Chromosome 2"/>
</dbReference>
<accession>A0AAX4KVP5</accession>
<sequence length="182" mass="19392">MSCDIEIDGSPDDCGASCKKNKATDCHLNSELTYKIELIVYLPSSLGLGNAVVIGAAAGLFTAATVVETRCEGGVRAAYHNVEADGFSQGMRETCYPKYHSQDASHQADTTHSTTDTGSTDNYWSANYGDAQEGSIYVVDTNLDISHAGEGSLYLSGVAGQDQPVDDSQVGEHNIPTKFRRT</sequence>
<feature type="region of interest" description="Disordered" evidence="1">
    <location>
        <begin position="159"/>
        <end position="182"/>
    </location>
</feature>
<reference evidence="2 3" key="1">
    <citation type="submission" date="2024-01" db="EMBL/GenBank/DDBJ databases">
        <title>Comparative genomics of Cryptococcus and Kwoniella reveals pathogenesis evolution and contrasting modes of karyotype evolution via chromosome fusion or intercentromeric recombination.</title>
        <authorList>
            <person name="Coelho M.A."/>
            <person name="David-Palma M."/>
            <person name="Shea T."/>
            <person name="Bowers K."/>
            <person name="McGinley-Smith S."/>
            <person name="Mohammad A.W."/>
            <person name="Gnirke A."/>
            <person name="Yurkov A.M."/>
            <person name="Nowrousian M."/>
            <person name="Sun S."/>
            <person name="Cuomo C.A."/>
            <person name="Heitman J."/>
        </authorList>
    </citation>
    <scope>NUCLEOTIDE SEQUENCE [LARGE SCALE GENOMIC DNA]</scope>
    <source>
        <strain evidence="2 3">PYCC6329</strain>
    </source>
</reference>
<dbReference type="GeneID" id="91106569"/>
<dbReference type="AlphaFoldDB" id="A0AAX4KVP5"/>
<proteinExistence type="predicted"/>
<dbReference type="RefSeq" id="XP_066087607.1">
    <property type="nucleotide sequence ID" value="XM_066231510.1"/>
</dbReference>
<dbReference type="KEGG" id="ker:91106569"/>
<gene>
    <name evidence="2" type="ORF">V865_007768</name>
</gene>
<organism evidence="2 3">
    <name type="scientific">Kwoniella europaea PYCC6329</name>
    <dbReference type="NCBI Taxonomy" id="1423913"/>
    <lineage>
        <taxon>Eukaryota</taxon>
        <taxon>Fungi</taxon>
        <taxon>Dikarya</taxon>
        <taxon>Basidiomycota</taxon>
        <taxon>Agaricomycotina</taxon>
        <taxon>Tremellomycetes</taxon>
        <taxon>Tremellales</taxon>
        <taxon>Cryptococcaceae</taxon>
        <taxon>Kwoniella</taxon>
    </lineage>
</organism>
<evidence type="ECO:0000313" key="3">
    <source>
        <dbReference type="Proteomes" id="UP001358614"/>
    </source>
</evidence>
<evidence type="ECO:0000256" key="1">
    <source>
        <dbReference type="SAM" id="MobiDB-lite"/>
    </source>
</evidence>
<name>A0AAX4KVP5_9TREE</name>
<evidence type="ECO:0000313" key="2">
    <source>
        <dbReference type="EMBL" id="WWD09640.1"/>
    </source>
</evidence>
<keyword evidence="3" id="KW-1185">Reference proteome</keyword>
<protein>
    <submittedName>
        <fullName evidence="2">Uncharacterized protein</fullName>
    </submittedName>
</protein>